<keyword evidence="5 6" id="KW-1015">Disulfide bond</keyword>
<feature type="domain" description="EGF-like" evidence="11">
    <location>
        <begin position="1470"/>
        <end position="1507"/>
    </location>
</feature>
<dbReference type="InterPro" id="IPR001680">
    <property type="entry name" value="WD40_rpt"/>
</dbReference>
<feature type="domain" description="Laminin G" evidence="10">
    <location>
        <begin position="775"/>
        <end position="999"/>
    </location>
</feature>
<evidence type="ECO:0000259" key="10">
    <source>
        <dbReference type="PROSITE" id="PS50025"/>
    </source>
</evidence>
<dbReference type="SUPFAM" id="SSF49899">
    <property type="entry name" value="Concanavalin A-like lectins/glucanases"/>
    <property type="match status" value="6"/>
</dbReference>
<evidence type="ECO:0000256" key="4">
    <source>
        <dbReference type="ARBA" id="ARBA00022782"/>
    </source>
</evidence>
<keyword evidence="2 9" id="KW-0732">Signal</keyword>
<comment type="caution">
    <text evidence="12">The sequence shown here is derived from an EMBL/GenBank/DDBJ whole genome shotgun (WGS) entry which is preliminary data.</text>
</comment>
<dbReference type="Pfam" id="PF00400">
    <property type="entry name" value="WD40"/>
    <property type="match status" value="2"/>
</dbReference>
<feature type="domain" description="EGF-like" evidence="11">
    <location>
        <begin position="1809"/>
        <end position="1846"/>
    </location>
</feature>
<dbReference type="InterPro" id="IPR015943">
    <property type="entry name" value="WD40/YVTN_repeat-like_dom_sf"/>
</dbReference>
<dbReference type="InterPro" id="IPR013320">
    <property type="entry name" value="ConA-like_dom_sf"/>
</dbReference>
<feature type="repeat" description="WD" evidence="7">
    <location>
        <begin position="2762"/>
        <end position="2803"/>
    </location>
</feature>
<evidence type="ECO:0000256" key="3">
    <source>
        <dbReference type="ARBA" id="ARBA00022737"/>
    </source>
</evidence>
<dbReference type="SUPFAM" id="SSF50998">
    <property type="entry name" value="Quinoprotein alcohol dehydrogenase-like"/>
    <property type="match status" value="1"/>
</dbReference>
<keyword evidence="1 6" id="KW-0245">EGF-like domain</keyword>
<feature type="domain" description="EGF-like" evidence="11">
    <location>
        <begin position="1660"/>
        <end position="1697"/>
    </location>
</feature>
<evidence type="ECO:0000313" key="13">
    <source>
        <dbReference type="Proteomes" id="UP001497525"/>
    </source>
</evidence>
<dbReference type="Pfam" id="PF02210">
    <property type="entry name" value="Laminin_G_2"/>
    <property type="match status" value="5"/>
</dbReference>
<dbReference type="SMART" id="SM00320">
    <property type="entry name" value="WD40"/>
    <property type="match status" value="2"/>
</dbReference>
<accession>A0AAV2U266</accession>
<evidence type="ECO:0000256" key="7">
    <source>
        <dbReference type="PROSITE-ProRule" id="PRU00221"/>
    </source>
</evidence>
<dbReference type="PROSITE" id="PS50025">
    <property type="entry name" value="LAM_G_DOMAIN"/>
    <property type="match status" value="3"/>
</dbReference>
<keyword evidence="7" id="KW-0853">WD repeat</keyword>
<evidence type="ECO:0000256" key="9">
    <source>
        <dbReference type="SAM" id="SignalP"/>
    </source>
</evidence>
<feature type="domain" description="EGF-like" evidence="11">
    <location>
        <begin position="1771"/>
        <end position="1808"/>
    </location>
</feature>
<dbReference type="CDD" id="cd00110">
    <property type="entry name" value="LamG"/>
    <property type="match status" value="5"/>
</dbReference>
<feature type="signal peptide" evidence="9">
    <location>
        <begin position="1"/>
        <end position="28"/>
    </location>
</feature>
<dbReference type="InterPro" id="IPR011047">
    <property type="entry name" value="Quinoprotein_ADH-like_sf"/>
</dbReference>
<dbReference type="PANTHER" id="PTHR24049:SF22">
    <property type="entry name" value="DROSOPHILA CRUMBS HOMOLOG"/>
    <property type="match status" value="1"/>
</dbReference>
<gene>
    <name evidence="12" type="ORF">CDAUBV1_LOCUS17581</name>
</gene>
<dbReference type="SMART" id="SM00282">
    <property type="entry name" value="LamG"/>
    <property type="match status" value="6"/>
</dbReference>
<dbReference type="PROSITE" id="PS50082">
    <property type="entry name" value="WD_REPEATS_2"/>
    <property type="match status" value="2"/>
</dbReference>
<feature type="region of interest" description="Disordered" evidence="8">
    <location>
        <begin position="2895"/>
        <end position="2920"/>
    </location>
</feature>
<evidence type="ECO:0000313" key="12">
    <source>
        <dbReference type="EMBL" id="CAL5142344.1"/>
    </source>
</evidence>
<dbReference type="InterPro" id="IPR001791">
    <property type="entry name" value="Laminin_G"/>
</dbReference>
<feature type="domain" description="EGF-like" evidence="11">
    <location>
        <begin position="1733"/>
        <end position="1770"/>
    </location>
</feature>
<feature type="domain" description="EGF-like" evidence="11">
    <location>
        <begin position="1847"/>
        <end position="1885"/>
    </location>
</feature>
<name>A0AAV2U266_CALDB</name>
<feature type="domain" description="EGF-like" evidence="11">
    <location>
        <begin position="1204"/>
        <end position="1242"/>
    </location>
</feature>
<evidence type="ECO:0000256" key="6">
    <source>
        <dbReference type="PROSITE-ProRule" id="PRU00076"/>
    </source>
</evidence>
<dbReference type="InterPro" id="IPR051022">
    <property type="entry name" value="Notch_Cell-Fate_Det"/>
</dbReference>
<dbReference type="InterPro" id="IPR000742">
    <property type="entry name" value="EGF"/>
</dbReference>
<feature type="chain" id="PRO_5043842155" evidence="9">
    <location>
        <begin position="29"/>
        <end position="2920"/>
    </location>
</feature>
<evidence type="ECO:0000259" key="11">
    <source>
        <dbReference type="PROSITE" id="PS50026"/>
    </source>
</evidence>
<comment type="caution">
    <text evidence="6">Lacks conserved residue(s) required for the propagation of feature annotation.</text>
</comment>
<keyword evidence="3" id="KW-0677">Repeat</keyword>
<proteinExistence type="predicted"/>
<keyword evidence="4" id="KW-0221">Differentiation</keyword>
<feature type="domain" description="EGF-like" evidence="11">
    <location>
        <begin position="2066"/>
        <end position="2103"/>
    </location>
</feature>
<dbReference type="SMART" id="SM00181">
    <property type="entry name" value="EGF"/>
    <property type="match status" value="19"/>
</dbReference>
<protein>
    <submittedName>
        <fullName evidence="12">Uncharacterized protein</fullName>
    </submittedName>
</protein>
<feature type="domain" description="EGF-like" evidence="11">
    <location>
        <begin position="1356"/>
        <end position="1393"/>
    </location>
</feature>
<dbReference type="SMART" id="SM00274">
    <property type="entry name" value="FOLN"/>
    <property type="match status" value="8"/>
</dbReference>
<dbReference type="Gene3D" id="2.60.120.200">
    <property type="match status" value="6"/>
</dbReference>
<dbReference type="Gene3D" id="2.10.25.10">
    <property type="entry name" value="Laminin"/>
    <property type="match status" value="17"/>
</dbReference>
<sequence length="2920" mass="320376">MRSNYCTMRARILLLRLLLTICFLSAEGRDVSDSPVRTQSNVNRIYTSGEIFHALLDDSRPQLSSDSDGAAEALIGNPQIIDESDGLSPAVRFSTSFTDGLMFSPSSRGSVQCPWNISACVSGHFTFGFDILPPSIPVTGRLHILTVSVNDSQFRPTLQYTLLPNNTLLTTWNSPDKGISECHGQKTKLQDGKWSTVETTVKVRTGEASTTVNGLLEIDGNVKSAEPLAPVSDMVLLSSPNSFLGIVLGNLNASKDLRVHEDGLSLRNVYMDTPDTVRRRTPRALADTLLGIPMNRIQDVVGLNLSRGGFVRYDFRNRIRKQVEKEELTLNFTMPIGVDNGLIWFTEDGVSKNYVYIKDRRLHYTYVVIDQTGRAQRTLTEEIFLDTELTPESSHTLTLTRDQDTLTLTLDDRSQASKSFVGRSPLVMSEGRVYLGGSDSPELDTDGKAHSTFRGLITKAELSQDGRKQVDLITATTDPQWRGSVSSSGDVQYQYRPPQAKLVISPTASKPFRVGWLETSSKTAMALTREPIPITFMGTQSSVVRFDTWDFTVYHSFEIEFTTFEPNGILFFVGPDREHTDFVCVELFDGNVYFVYAVGDHYRHIQLNPNGMKVNNGMTSRVYVSRNKQHRFLIKFNGQVVDVDQGTEAHQTEFATYTYIGSVDQPSRLPWHVWSRENFAGCISSIRINDDKFLDPSSRMSQHTDVSRGIQFGVCRVPDRRCSQDTCGGGQCAERSYPFFEPLNFACDCSGSDKTYVEGVNDLRRSETCFRDAPILEMDGEMVLLIDFERQMNTLTTHTDDISLQFRTKDLNTPLFYAVSPTDRSYFLASLYNGRLQVSTNIHQMDNRMNSKDFLLESTPPLNDNQWHTLRIRRRADYISFSVDTYPELTGKLKVDYYILRIIPLQGIHKTFKLVAQQIYLGSNGPANYERPPDPGSDVKFLPPPPRFTGEFRNFYWNEYDFIGTSSLPSKYTTNMLTPRAILPTFPQWPREPTYSITCKPGLIYGRLDRPIDVKEGGDMWLIEFKSEYDGVLMSAQDSERPDQVQISLVLLRGRLHVVYSIYGRSGVHQIISGPGANRLNDGQWHRLVVGLDRRRKQLMAFLDTYPPEPIGNALPVTGIKNLRFHFGGVAGAEWQQILSLLQTYAPGSLQNSEAEGGKQPAFTGCLGGFSLRSDQFSSDLLRRYESQLTSYPADEITRGFCLAQKRCSSTYCKNGGRCEYTPDRGVRCICTGTGYEGSQCEIEVTVCPPGYCHRGVCRMVKGNPQCDCKGTGYYGDKCEQSRCTGYCLNGGSCRVEPNGDPVCDCTGVGYTGTRCDQPVCTPGFCQNGGRCQLNSYGTPECICTGTGFTGSRCQTPICSPGYCAHGGRCMVDSSGQPRCDCSGTGHGGSRCEQSVCPVGFCANGGRCIVDSAGQPKCDCTATGFGGSRCEQQLCTPDYCTNGGRCQVDQYGRATCVCTGTGYTGPRCQTPICTPNFCANGGRCTVDANERPRCECGGTGYGGDRCERAICTPGYCLNGGRCQVDSYGRPECVCTGTDFRGPRCETPICQPGYCANRGRCVADPSGQPRCECSGTGFGGTRCEQPICTPGYCRNGGQCFLSPAGQPTCRCKGTGHTGSLCETPICSRGYCLNGGRCTVNANDQPECNCDGTGYRGGRCETPICPPNYCLHDGVCRVNQAGQPTCDCMATNYGGERCEIAICPKSFCGDHGICVVRQRKPTCDCYPGYRGTVCEIAVCPDNYCINGGVCSPGPDRQPHCTCPANYEGERCELPKICPPDYCFHGGRCSMTRGVPQCDCLGTDYTGVRCEIPQVCPAGFCQNGGVCSVKGGNYVCDCTGTGYRGVICTEPVACPKDYCLFGGTCSVLPGNKYVCDCSRTGRTGQHCESSSNGMYIGYDKDGYLIYNLIPSVRTTEDNVTLGFKTYMQTGTILTFLTPDGRHWAIKLRDGRVMVDASGMNVYGFQMRSNDGHYHVLNIERKKDTMIVMQDDEVIRVHLPTLVAPDGSITYNAIHVAADENKSDIFRGVIGGLHWNGRYPLNELKEGRIRWTGEVTIVLTPEFPILPPKPQPVCLPGYCLNGGRCYAENYELKCDCRQTGWNGVRCERQSRGYIPYEQNNGAYVVYYIRPQQRTNSDEMRVAFQTWAPNGPIARVVHADDQYYDIKLVNKRPEVTFNGRQIIPIGLQSRDCADGLMHVITVNRDKSRFNFTVDGHTTQYVPTGFTSPEGSLIPREIVLGADKDFKKTFNGVIGGFYWNGKYLIDERGRIVSDAKVMIAPGHTPSKNMEEVVVVLMPHLLPPIRPVKPSPPKPLPEALPEGYIGGGLVMPGLGTGNANLGAPIYILQGKVYGGGGAGMNAGTGLMLKQAGGLLGMGPLVDALLAGLLLGLLLLISALIWACWRCKPGCCGFCMGKGHGAGGPSAWDRFIAKCCAAPGGTALTKEKKSLLNNAENGLVGIHDTMDIGGTTYNRPGRSVYAQGQSSRLDLGEQIDTNGMSAIQIAQPVIGDQNIYNVEGLKVDSVMITKNSKYFVTGSSMGPPKVWDSQSGEVYKIMDGLELGCTDLHLACDDTVLVTQVVDETAGVDTLTDMNAIKVKRLQLWDFASGRQLEMPVDVMCTATCLTRSSAHVIVARSTPGGPSILVWDLAGNQQEHEIFYQPLSPLVKDSVTYLNISHDDRLVLAGFQNPQDDQACYMIFDLAANYGGQAQPQIVTFDAEVNATEVIGNDLAVTGTRKGELLVWNLHTGTVVRQIQINATLEGGNTTVLPPHTGIVHCVQLSTDHQFLVTGAQDQLVRVWTMPDERLLHTLEGHADDVLSVAISVDSEIVVSGSWDGSIRVWRIRDGNQICWFTSNIEILQVKISNDKRSLVALGERNGHRKLITLRVVRNRVRTTTTLRTGASRVGGPMSPPTPGMSPGSPGGIIA</sequence>
<feature type="domain" description="EGF-like" evidence="11">
    <location>
        <begin position="1317"/>
        <end position="1355"/>
    </location>
</feature>
<evidence type="ECO:0000256" key="1">
    <source>
        <dbReference type="ARBA" id="ARBA00022536"/>
    </source>
</evidence>
<dbReference type="PROSITE" id="PS00022">
    <property type="entry name" value="EGF_1"/>
    <property type="match status" value="1"/>
</dbReference>
<evidence type="ECO:0000256" key="8">
    <source>
        <dbReference type="SAM" id="MobiDB-lite"/>
    </source>
</evidence>
<feature type="domain" description="Laminin G" evidence="10">
    <location>
        <begin position="992"/>
        <end position="1202"/>
    </location>
</feature>
<organism evidence="12 13">
    <name type="scientific">Calicophoron daubneyi</name>
    <name type="common">Rumen fluke</name>
    <name type="synonym">Paramphistomum daubneyi</name>
    <dbReference type="NCBI Taxonomy" id="300641"/>
    <lineage>
        <taxon>Eukaryota</taxon>
        <taxon>Metazoa</taxon>
        <taxon>Spiralia</taxon>
        <taxon>Lophotrochozoa</taxon>
        <taxon>Platyhelminthes</taxon>
        <taxon>Trematoda</taxon>
        <taxon>Digenea</taxon>
        <taxon>Plagiorchiida</taxon>
        <taxon>Pronocephalata</taxon>
        <taxon>Paramphistomoidea</taxon>
        <taxon>Paramphistomidae</taxon>
        <taxon>Calicophoron</taxon>
    </lineage>
</organism>
<dbReference type="SUPFAM" id="SSF57196">
    <property type="entry name" value="EGF/Laminin"/>
    <property type="match status" value="6"/>
</dbReference>
<dbReference type="PROSITE" id="PS50294">
    <property type="entry name" value="WD_REPEATS_REGION"/>
    <property type="match status" value="2"/>
</dbReference>
<feature type="domain" description="EGF-like" evidence="11">
    <location>
        <begin position="1545"/>
        <end position="1583"/>
    </location>
</feature>
<feature type="domain" description="EGF-like" evidence="11">
    <location>
        <begin position="1280"/>
        <end position="1314"/>
    </location>
</feature>
<feature type="repeat" description="WD" evidence="7">
    <location>
        <begin position="2804"/>
        <end position="2841"/>
    </location>
</feature>
<evidence type="ECO:0000256" key="5">
    <source>
        <dbReference type="ARBA" id="ARBA00023157"/>
    </source>
</evidence>
<dbReference type="PANTHER" id="PTHR24049">
    <property type="entry name" value="CRUMBS FAMILY MEMBER"/>
    <property type="match status" value="1"/>
</dbReference>
<feature type="disulfide bond" evidence="6">
    <location>
        <begin position="1284"/>
        <end position="1294"/>
    </location>
</feature>
<dbReference type="EMBL" id="CAXLJL010001022">
    <property type="protein sequence ID" value="CAL5142344.1"/>
    <property type="molecule type" value="Genomic_DNA"/>
</dbReference>
<feature type="domain" description="EGF-like" evidence="11">
    <location>
        <begin position="1431"/>
        <end position="1469"/>
    </location>
</feature>
<dbReference type="GO" id="GO:0030154">
    <property type="term" value="P:cell differentiation"/>
    <property type="evidence" value="ECO:0007669"/>
    <property type="project" value="UniProtKB-KW"/>
</dbReference>
<dbReference type="Proteomes" id="UP001497525">
    <property type="component" value="Unassembled WGS sequence"/>
</dbReference>
<feature type="domain" description="EGF-like" evidence="11">
    <location>
        <begin position="1621"/>
        <end position="1659"/>
    </location>
</feature>
<feature type="domain" description="Laminin G" evidence="10">
    <location>
        <begin position="533"/>
        <end position="715"/>
    </location>
</feature>
<dbReference type="Gene3D" id="2.130.10.10">
    <property type="entry name" value="YVTN repeat-like/Quinoprotein amine dehydrogenase"/>
    <property type="match status" value="2"/>
</dbReference>
<dbReference type="PROSITE" id="PS50026">
    <property type="entry name" value="EGF_3"/>
    <property type="match status" value="14"/>
</dbReference>
<reference evidence="12" key="1">
    <citation type="submission" date="2024-06" db="EMBL/GenBank/DDBJ databases">
        <authorList>
            <person name="Liu X."/>
            <person name="Lenzi L."/>
            <person name="Haldenby T S."/>
            <person name="Uol C."/>
        </authorList>
    </citation>
    <scope>NUCLEOTIDE SEQUENCE</scope>
</reference>
<evidence type="ECO:0000256" key="2">
    <source>
        <dbReference type="ARBA" id="ARBA00022729"/>
    </source>
</evidence>
<dbReference type="InterPro" id="IPR003645">
    <property type="entry name" value="Fol_N"/>
</dbReference>
<feature type="disulfide bond" evidence="6">
    <location>
        <begin position="1760"/>
        <end position="1769"/>
    </location>
</feature>